<dbReference type="EMBL" id="JACXAC010000003">
    <property type="protein sequence ID" value="MBD2722322.1"/>
    <property type="molecule type" value="Genomic_DNA"/>
</dbReference>
<comment type="similarity">
    <text evidence="1">Belongs to the universal stress protein A family.</text>
</comment>
<keyword evidence="2" id="KW-0812">Transmembrane</keyword>
<evidence type="ECO:0000259" key="3">
    <source>
        <dbReference type="Pfam" id="PF00582"/>
    </source>
</evidence>
<gene>
    <name evidence="4" type="ORF">IC234_09300</name>
</gene>
<comment type="caution">
    <text evidence="4">The sequence shown here is derived from an EMBL/GenBank/DDBJ whole genome shotgun (WGS) entry which is preliminary data.</text>
</comment>
<name>A0ABR8JSN3_9BACT</name>
<organism evidence="4 5">
    <name type="scientific">Hymenobacter armeniacus</name>
    <dbReference type="NCBI Taxonomy" id="2771358"/>
    <lineage>
        <taxon>Bacteria</taxon>
        <taxon>Pseudomonadati</taxon>
        <taxon>Bacteroidota</taxon>
        <taxon>Cytophagia</taxon>
        <taxon>Cytophagales</taxon>
        <taxon>Hymenobacteraceae</taxon>
        <taxon>Hymenobacter</taxon>
    </lineage>
</organism>
<dbReference type="Pfam" id="PF00582">
    <property type="entry name" value="Usp"/>
    <property type="match status" value="2"/>
</dbReference>
<dbReference type="PANTHER" id="PTHR46268:SF6">
    <property type="entry name" value="UNIVERSAL STRESS PROTEIN UP12"/>
    <property type="match status" value="1"/>
</dbReference>
<reference evidence="4 5" key="1">
    <citation type="submission" date="2020-09" db="EMBL/GenBank/DDBJ databases">
        <authorList>
            <person name="Kim M.K."/>
        </authorList>
    </citation>
    <scope>NUCLEOTIDE SEQUENCE [LARGE SCALE GENOMIC DNA]</scope>
    <source>
        <strain evidence="4 5">BT189</strain>
    </source>
</reference>
<dbReference type="CDD" id="cd00293">
    <property type="entry name" value="USP-like"/>
    <property type="match status" value="2"/>
</dbReference>
<dbReference type="SUPFAM" id="SSF52402">
    <property type="entry name" value="Adenine nucleotide alpha hydrolases-like"/>
    <property type="match status" value="2"/>
</dbReference>
<evidence type="ECO:0000256" key="1">
    <source>
        <dbReference type="ARBA" id="ARBA00008791"/>
    </source>
</evidence>
<feature type="domain" description="UspA" evidence="3">
    <location>
        <begin position="214"/>
        <end position="339"/>
    </location>
</feature>
<proteinExistence type="inferred from homology"/>
<keyword evidence="2" id="KW-1133">Transmembrane helix</keyword>
<dbReference type="InterPro" id="IPR014729">
    <property type="entry name" value="Rossmann-like_a/b/a_fold"/>
</dbReference>
<protein>
    <submittedName>
        <fullName evidence="4">Universal stress protein</fullName>
    </submittedName>
</protein>
<evidence type="ECO:0000256" key="2">
    <source>
        <dbReference type="SAM" id="Phobius"/>
    </source>
</evidence>
<dbReference type="Proteomes" id="UP000606003">
    <property type="component" value="Unassembled WGS sequence"/>
</dbReference>
<accession>A0ABR8JSN3</accession>
<feature type="transmembrane region" description="Helical" evidence="2">
    <location>
        <begin position="63"/>
        <end position="83"/>
    </location>
</feature>
<feature type="domain" description="UspA" evidence="3">
    <location>
        <begin position="74"/>
        <end position="204"/>
    </location>
</feature>
<keyword evidence="2" id="KW-0472">Membrane</keyword>
<sequence length="343" mass="37151">MSSTYCPLPCPSAHGGGEAALPVSPATQLRALEADAAMALDDWGDHFPPLPAPRPAAAFRINLLFALLAMSLSLVVLTDFFAVSNRALSYAAGLAGPLRAHLVLLHVRHDGLLAPADYHASHTPEGAQRTRRALETLASAQPVPAEVDISDDYLPEAVQEVVRRHQPLLLVLGRPGLAHAPQEIIVSTAMDLLRHTQTPVLVVPTVGWDAFPPRRLLLAVDGEPFRLCPNQRVVQCLLQADGGTLDVVHITDDYHRRPDAADILRSIRQNNLVDDGPALDRLHELSRQRIAGGVLEEAARQEADLLVVVARRHSLLGSLFHRSVTAQLLQESPIPVLLLPAQD</sequence>
<keyword evidence="5" id="KW-1185">Reference proteome</keyword>
<evidence type="ECO:0000313" key="5">
    <source>
        <dbReference type="Proteomes" id="UP000606003"/>
    </source>
</evidence>
<evidence type="ECO:0000313" key="4">
    <source>
        <dbReference type="EMBL" id="MBD2722322.1"/>
    </source>
</evidence>
<dbReference type="PANTHER" id="PTHR46268">
    <property type="entry name" value="STRESS RESPONSE PROTEIN NHAX"/>
    <property type="match status" value="1"/>
</dbReference>
<dbReference type="Gene3D" id="3.40.50.620">
    <property type="entry name" value="HUPs"/>
    <property type="match status" value="2"/>
</dbReference>
<dbReference type="InterPro" id="IPR006016">
    <property type="entry name" value="UspA"/>
</dbReference>